<keyword evidence="2" id="KW-1185">Reference proteome</keyword>
<organism evidence="1 2">
    <name type="scientific">Candidatus Methanoperedens nitratireducens</name>
    <dbReference type="NCBI Taxonomy" id="1392998"/>
    <lineage>
        <taxon>Archaea</taxon>
        <taxon>Methanobacteriati</taxon>
        <taxon>Methanobacteriota</taxon>
        <taxon>Stenosarchaea group</taxon>
        <taxon>Methanomicrobia</taxon>
        <taxon>Methanosarcinales</taxon>
        <taxon>ANME-2 cluster</taxon>
        <taxon>Candidatus Methanoperedentaceae</taxon>
        <taxon>Candidatus Methanoperedens</taxon>
    </lineage>
</organism>
<protein>
    <submittedName>
        <fullName evidence="1">Uncharacterized protein</fullName>
    </submittedName>
</protein>
<name>A0A284VNF6_9EURY</name>
<sequence>MRVYKECSKALQNYGSTILSVQKITILLHPILSVSININTGKVTLSHAIDFKGKHVYSGSKARYQDNKIS</sequence>
<evidence type="ECO:0000313" key="2">
    <source>
        <dbReference type="Proteomes" id="UP000218615"/>
    </source>
</evidence>
<dbReference type="AlphaFoldDB" id="A0A284VNF6"/>
<accession>A0A284VNF6</accession>
<dbReference type="EMBL" id="FZMP01000115">
    <property type="protein sequence ID" value="SNQ60768.1"/>
    <property type="molecule type" value="Genomic_DNA"/>
</dbReference>
<proteinExistence type="predicted"/>
<gene>
    <name evidence="1" type="ORF">MNV_2010016</name>
</gene>
<reference evidence="2" key="1">
    <citation type="submission" date="2017-06" db="EMBL/GenBank/DDBJ databases">
        <authorList>
            <person name="Cremers G."/>
        </authorList>
    </citation>
    <scope>NUCLEOTIDE SEQUENCE [LARGE SCALE GENOMIC DNA]</scope>
</reference>
<dbReference type="Proteomes" id="UP000218615">
    <property type="component" value="Unassembled WGS sequence"/>
</dbReference>
<evidence type="ECO:0000313" key="1">
    <source>
        <dbReference type="EMBL" id="SNQ60768.1"/>
    </source>
</evidence>